<dbReference type="InterPro" id="IPR043519">
    <property type="entry name" value="NT_sf"/>
</dbReference>
<evidence type="ECO:0000313" key="2">
    <source>
        <dbReference type="EMBL" id="CAK9229058.1"/>
    </source>
</evidence>
<dbReference type="EMBL" id="OZ019898">
    <property type="protein sequence ID" value="CAK9229058.1"/>
    <property type="molecule type" value="Genomic_DNA"/>
</dbReference>
<dbReference type="InterPro" id="IPR004394">
    <property type="entry name" value="Iojap/RsfS/C7orf30"/>
</dbReference>
<dbReference type="Gene3D" id="3.30.460.10">
    <property type="entry name" value="Beta Polymerase, domain 2"/>
    <property type="match status" value="1"/>
</dbReference>
<organism evidence="2 3">
    <name type="scientific">Sphagnum troendelagicum</name>
    <dbReference type="NCBI Taxonomy" id="128251"/>
    <lineage>
        <taxon>Eukaryota</taxon>
        <taxon>Viridiplantae</taxon>
        <taxon>Streptophyta</taxon>
        <taxon>Embryophyta</taxon>
        <taxon>Bryophyta</taxon>
        <taxon>Sphagnophytina</taxon>
        <taxon>Sphagnopsida</taxon>
        <taxon>Sphagnales</taxon>
        <taxon>Sphagnaceae</taxon>
        <taxon>Sphagnum</taxon>
    </lineage>
</organism>
<evidence type="ECO:0000256" key="1">
    <source>
        <dbReference type="ARBA" id="ARBA00010574"/>
    </source>
</evidence>
<evidence type="ECO:0000313" key="3">
    <source>
        <dbReference type="Proteomes" id="UP001497512"/>
    </source>
</evidence>
<dbReference type="PANTHER" id="PTHR21043:SF0">
    <property type="entry name" value="MITOCHONDRIAL ASSEMBLY OF RIBOSOMAL LARGE SUBUNIT PROTEIN 1"/>
    <property type="match status" value="1"/>
</dbReference>
<reference evidence="2" key="1">
    <citation type="submission" date="2024-02" db="EMBL/GenBank/DDBJ databases">
        <authorList>
            <consortium name="ELIXIR-Norway"/>
            <consortium name="Elixir Norway"/>
        </authorList>
    </citation>
    <scope>NUCLEOTIDE SEQUENCE</scope>
</reference>
<gene>
    <name evidence="2" type="ORF">CSSPTR1EN2_LOCUS19543</name>
</gene>
<accession>A0ABP0UTL4</accession>
<dbReference type="PANTHER" id="PTHR21043">
    <property type="entry name" value="IOJAP SUPERFAMILY ORTHOLOG"/>
    <property type="match status" value="1"/>
</dbReference>
<dbReference type="SUPFAM" id="SSF81301">
    <property type="entry name" value="Nucleotidyltransferase"/>
    <property type="match status" value="1"/>
</dbReference>
<proteinExistence type="inferred from homology"/>
<sequence length="263" mass="29729">MPRPKLISLQAFRRLLASPCLVPHHPLEPAPFYSSPFSSCPFTPGFFFSRVSHGNDLQISLRSCFSSKSGAAFFPGSFRHLKDFEYPHFYELGSPVAAPEEAEGEESGLEQAEGGRFLPFGVEDDGNQVLLEDGEPYLDMDSLTYLHVLSVDEVCKVLERVRANDVKVLPVQDRCEWADNLIIASAHSTRHLRGIADSIVYEVKKRSTNVGPNLYPTVEGRDSDQWMVVDCGNLVVHVFREDVRSYYNLEELWQRNKTMSLLE</sequence>
<name>A0ABP0UTL4_9BRYO</name>
<protein>
    <submittedName>
        <fullName evidence="2">Uncharacterized protein</fullName>
    </submittedName>
</protein>
<dbReference type="HAMAP" id="MF_01477">
    <property type="entry name" value="Iojap_RsfS"/>
    <property type="match status" value="1"/>
</dbReference>
<dbReference type="Proteomes" id="UP001497512">
    <property type="component" value="Chromosome 6"/>
</dbReference>
<dbReference type="NCBIfam" id="TIGR00090">
    <property type="entry name" value="rsfS_iojap_ybeB"/>
    <property type="match status" value="1"/>
</dbReference>
<dbReference type="Pfam" id="PF02410">
    <property type="entry name" value="RsfS"/>
    <property type="match status" value="1"/>
</dbReference>
<comment type="similarity">
    <text evidence="1">Belongs to the Iojap/RsfS family.</text>
</comment>
<keyword evidence="3" id="KW-1185">Reference proteome</keyword>